<evidence type="ECO:0000313" key="5">
    <source>
        <dbReference type="Proteomes" id="UP001328107"/>
    </source>
</evidence>
<organism evidence="4 5">
    <name type="scientific">Pristionchus mayeri</name>
    <dbReference type="NCBI Taxonomy" id="1317129"/>
    <lineage>
        <taxon>Eukaryota</taxon>
        <taxon>Metazoa</taxon>
        <taxon>Ecdysozoa</taxon>
        <taxon>Nematoda</taxon>
        <taxon>Chromadorea</taxon>
        <taxon>Rhabditida</taxon>
        <taxon>Rhabditina</taxon>
        <taxon>Diplogasteromorpha</taxon>
        <taxon>Diplogasteroidea</taxon>
        <taxon>Neodiplogasteridae</taxon>
        <taxon>Pristionchus</taxon>
    </lineage>
</organism>
<comment type="caution">
    <text evidence="4">The sequence shown here is derived from an EMBL/GenBank/DDBJ whole genome shotgun (WGS) entry which is preliminary data.</text>
</comment>
<dbReference type="Pfam" id="PF11865">
    <property type="entry name" value="mTOR_dom"/>
    <property type="match status" value="1"/>
</dbReference>
<comment type="catalytic activity">
    <reaction evidence="1">
        <text>L-threonyl-[protein] + ATP = O-phospho-L-threonyl-[protein] + ADP + H(+)</text>
        <dbReference type="Rhea" id="RHEA:46608"/>
        <dbReference type="Rhea" id="RHEA-COMP:11060"/>
        <dbReference type="Rhea" id="RHEA-COMP:11605"/>
        <dbReference type="ChEBI" id="CHEBI:15378"/>
        <dbReference type="ChEBI" id="CHEBI:30013"/>
        <dbReference type="ChEBI" id="CHEBI:30616"/>
        <dbReference type="ChEBI" id="CHEBI:61977"/>
        <dbReference type="ChEBI" id="CHEBI:456216"/>
        <dbReference type="EC" id="2.7.11.1"/>
    </reaction>
</comment>
<dbReference type="InterPro" id="IPR024585">
    <property type="entry name" value="mTOR_dom"/>
</dbReference>
<keyword evidence="1" id="KW-0723">Serine/threonine-protein kinase</keyword>
<dbReference type="InterPro" id="IPR011989">
    <property type="entry name" value="ARM-like"/>
</dbReference>
<dbReference type="EC" id="2.7.11.1" evidence="1"/>
<protein>
    <recommendedName>
        <fullName evidence="1">Serine/threonine-protein kinase TOR</fullName>
        <ecNumber evidence="1">2.7.11.1</ecNumber>
    </recommendedName>
</protein>
<keyword evidence="1" id="KW-0547">Nucleotide-binding</keyword>
<dbReference type="AlphaFoldDB" id="A0AAN5I719"/>
<keyword evidence="1" id="KW-0067">ATP-binding</keyword>
<dbReference type="Proteomes" id="UP001328107">
    <property type="component" value="Unassembled WGS sequence"/>
</dbReference>
<dbReference type="SUPFAM" id="SSF48371">
    <property type="entry name" value="ARM repeat"/>
    <property type="match status" value="2"/>
</dbReference>
<proteinExistence type="inferred from homology"/>
<keyword evidence="1" id="KW-0418">Kinase</keyword>
<feature type="domain" description="Serine/threonine-protein kinase mTOR" evidence="3">
    <location>
        <begin position="815"/>
        <end position="985"/>
    </location>
</feature>
<keyword evidence="5" id="KW-1185">Reference proteome</keyword>
<dbReference type="GO" id="GO:0004674">
    <property type="term" value="F:protein serine/threonine kinase activity"/>
    <property type="evidence" value="ECO:0007669"/>
    <property type="project" value="UniProtKB-KW"/>
</dbReference>
<name>A0AAN5I719_9BILA</name>
<sequence length="1212" mass="137534">MLTQRKRLGSASEIMEKKRENTGKGVAASYVRLIIEKKGEDRHKAANELHLYLIGRFREESSEFQQDFVNYFDSKGDNSMPNPIYELMNAKEDRNDRETSREAAILLIVVLAETMISIEGGKRVLRFAHHLLKVLMKLDEPGMELAARGLSYLIQTSKVYAAELVEKCLDESFEWVLSGNCENAPLASSILLRELALYTSTSFFLRAESYFTSIFQVMRSPKVRVRVAAAASLHESLSVISQREARGKRKWYYTCYQEAIGSVVDGEKNGLSRDERFHSMLLTLNELLRIADASIERERIRAVQIIRGTRHNLKWGSALESIVGERLVSNVVESRTAARLVQENIGTIWERCMETRSSKQSFVLAALIQIVPRLSPWLTPSQSQTAIETLLPLLAKYGEAQLSLGLVILYDPNRAKKYIPAILSFVKDSLHSFKRKKHEVSSHSHIFILLTLIVRSYGREVSMEMKDLLPLLLNFPLCNGLMAVFHEMYSHNEHWRSEVINGVLHQLSIILMGESIMGKSIHSFKSYPSIKMDVSHDSLDRYDLAMRALGEFDFPRTHLHLFIQYISEGYLVCDSLPLRLSAVKCCVAMLRPLMGDYERVSCQQRVPILSFIQSILKCLLRVSLVDSDVSVRLCVLGELSLANSTLLSLLSQPHLLEFLRLSLKDDSLEMREATLSLLSKIGMLNPSLVFPRLRRVLLETIGQLTNSRDAKVEEHSARLISHMAIQCPKLMRPYLGSLMEAFIPKLKKEYRYVDCTVHILATISELSLVGGSELVDSLPTLFPLLISFITDNSSLARREVALRAMCHLSASTTFSVDVYREYPHLLSLLLSLMKTEMSQSTRRLTMRVLGTLGAIDPYTYKAFCGQVLSEHNGLSSGLSLPTSDRVLDSRQDSMELLNYGRCTLDEFFSWITMANLISMLENDQFHNNYEEITHDLVTILRTLGSDSPSSMSKVIPQLIRITKNSKKERKEFFLTQLASLLSILDSQSSNHLDQVFSLIANVYKEDSFNYQHTIIRVIDIIASSVQSNMGPYVSEVVPYLLDGMKRDRFTDFKLISRCLSSVCAMRGSLSSHLHLIIPPVISLVDDASASIVLRKEAIQTLLMIGEKEDLSDYSPSIMQVWTKVICIRDLQAPSLNLLRLMIACKWKHLDVFQRSIESSLLANSIDSSEYNEYVRENGEWMRWRGNSWREGGDEDGSRQGVSHRPRSLSQHS</sequence>
<gene>
    <name evidence="4" type="ORF">PMAYCL1PPCAC_23775</name>
</gene>
<accession>A0AAN5I719</accession>
<dbReference type="GO" id="GO:0005524">
    <property type="term" value="F:ATP binding"/>
    <property type="evidence" value="ECO:0007669"/>
    <property type="project" value="UniProtKB-KW"/>
</dbReference>
<dbReference type="SMART" id="SM01346">
    <property type="entry name" value="DUF3385"/>
    <property type="match status" value="1"/>
</dbReference>
<evidence type="ECO:0000256" key="2">
    <source>
        <dbReference type="SAM" id="MobiDB-lite"/>
    </source>
</evidence>
<comment type="similarity">
    <text evidence="1">Belongs to the PI3/PI4-kinase family.</text>
</comment>
<feature type="region of interest" description="Disordered" evidence="2">
    <location>
        <begin position="1188"/>
        <end position="1212"/>
    </location>
</feature>
<evidence type="ECO:0000259" key="3">
    <source>
        <dbReference type="SMART" id="SM01346"/>
    </source>
</evidence>
<reference evidence="5" key="1">
    <citation type="submission" date="2022-10" db="EMBL/GenBank/DDBJ databases">
        <title>Genome assembly of Pristionchus species.</title>
        <authorList>
            <person name="Yoshida K."/>
            <person name="Sommer R.J."/>
        </authorList>
    </citation>
    <scope>NUCLEOTIDE SEQUENCE [LARGE SCALE GENOMIC DNA]</scope>
    <source>
        <strain evidence="5">RS5460</strain>
    </source>
</reference>
<evidence type="ECO:0000313" key="4">
    <source>
        <dbReference type="EMBL" id="GMR53580.1"/>
    </source>
</evidence>
<dbReference type="InterPro" id="IPR016024">
    <property type="entry name" value="ARM-type_fold"/>
</dbReference>
<evidence type="ECO:0000256" key="1">
    <source>
        <dbReference type="RuleBase" id="RU364109"/>
    </source>
</evidence>
<dbReference type="Gene3D" id="1.25.10.10">
    <property type="entry name" value="Leucine-rich Repeat Variant"/>
    <property type="match status" value="2"/>
</dbReference>
<keyword evidence="1" id="KW-0808">Transferase</keyword>
<dbReference type="EMBL" id="BTRK01000005">
    <property type="protein sequence ID" value="GMR53580.1"/>
    <property type="molecule type" value="Genomic_DNA"/>
</dbReference>